<dbReference type="SUPFAM" id="SSF55469">
    <property type="entry name" value="FMN-dependent nitroreductase-like"/>
    <property type="match status" value="1"/>
</dbReference>
<dbReference type="GO" id="GO:0016491">
    <property type="term" value="F:oxidoreductase activity"/>
    <property type="evidence" value="ECO:0007669"/>
    <property type="project" value="UniProtKB-KW"/>
</dbReference>
<dbReference type="InterPro" id="IPR000415">
    <property type="entry name" value="Nitroreductase-like"/>
</dbReference>
<keyword evidence="3" id="KW-0285">Flavoprotein</keyword>
<comment type="similarity">
    <text evidence="2">Belongs to the nitroreductase family.</text>
</comment>
<organism evidence="7 8">
    <name type="scientific">Marinisporobacter balticus</name>
    <dbReference type="NCBI Taxonomy" id="2018667"/>
    <lineage>
        <taxon>Bacteria</taxon>
        <taxon>Bacillati</taxon>
        <taxon>Bacillota</taxon>
        <taxon>Clostridia</taxon>
        <taxon>Peptostreptococcales</taxon>
        <taxon>Thermotaleaceae</taxon>
        <taxon>Marinisporobacter</taxon>
    </lineage>
</organism>
<feature type="domain" description="Nitroreductase" evidence="6">
    <location>
        <begin position="7"/>
        <end position="151"/>
    </location>
</feature>
<evidence type="ECO:0000256" key="1">
    <source>
        <dbReference type="ARBA" id="ARBA00001917"/>
    </source>
</evidence>
<dbReference type="PANTHER" id="PTHR43673">
    <property type="entry name" value="NAD(P)H NITROREDUCTASE YDGI-RELATED"/>
    <property type="match status" value="1"/>
</dbReference>
<dbReference type="Proteomes" id="UP000294919">
    <property type="component" value="Unassembled WGS sequence"/>
</dbReference>
<name>A0A4R2KSV9_9FIRM</name>
<evidence type="ECO:0000313" key="8">
    <source>
        <dbReference type="Proteomes" id="UP000294919"/>
    </source>
</evidence>
<sequence>MQFYDVIKNRSSIRAFKNTPIEKERLERMVDAAMQSPSWKNNASYRFILVDDQRKKESLAASIMNETKKAANAIKESPMVAVVVGEPLDSGVIQEREYYLVDGAIAMEHFVLAATNEGYGTCWIAALKEDEVRRTLSIPESFRVIAMTPIGEVAEVRSHEGKKDVRAHVFLNQWGEAYTENDRYAGIH</sequence>
<dbReference type="PANTHER" id="PTHR43673:SF2">
    <property type="entry name" value="NITROREDUCTASE"/>
    <property type="match status" value="1"/>
</dbReference>
<evidence type="ECO:0000256" key="5">
    <source>
        <dbReference type="ARBA" id="ARBA00023002"/>
    </source>
</evidence>
<dbReference type="RefSeq" id="WP_132244001.1">
    <property type="nucleotide sequence ID" value="NZ_SLWV01000006.1"/>
</dbReference>
<evidence type="ECO:0000313" key="7">
    <source>
        <dbReference type="EMBL" id="TCO77461.1"/>
    </source>
</evidence>
<evidence type="ECO:0000256" key="3">
    <source>
        <dbReference type="ARBA" id="ARBA00022630"/>
    </source>
</evidence>
<dbReference type="AlphaFoldDB" id="A0A4R2KSV9"/>
<accession>A0A4R2KSV9</accession>
<keyword evidence="5" id="KW-0560">Oxidoreductase</keyword>
<comment type="caution">
    <text evidence="7">The sequence shown here is derived from an EMBL/GenBank/DDBJ whole genome shotgun (WGS) entry which is preliminary data.</text>
</comment>
<dbReference type="EMBL" id="SLWV01000006">
    <property type="protein sequence ID" value="TCO77461.1"/>
    <property type="molecule type" value="Genomic_DNA"/>
</dbReference>
<evidence type="ECO:0000259" key="6">
    <source>
        <dbReference type="Pfam" id="PF00881"/>
    </source>
</evidence>
<keyword evidence="8" id="KW-1185">Reference proteome</keyword>
<proteinExistence type="inferred from homology"/>
<evidence type="ECO:0000256" key="4">
    <source>
        <dbReference type="ARBA" id="ARBA00022643"/>
    </source>
</evidence>
<comment type="cofactor">
    <cofactor evidence="1">
        <name>FMN</name>
        <dbReference type="ChEBI" id="CHEBI:58210"/>
    </cofactor>
</comment>
<evidence type="ECO:0000256" key="2">
    <source>
        <dbReference type="ARBA" id="ARBA00007118"/>
    </source>
</evidence>
<dbReference type="Gene3D" id="3.40.109.10">
    <property type="entry name" value="NADH Oxidase"/>
    <property type="match status" value="1"/>
</dbReference>
<dbReference type="InterPro" id="IPR029479">
    <property type="entry name" value="Nitroreductase"/>
</dbReference>
<keyword evidence="4" id="KW-0288">FMN</keyword>
<protein>
    <submittedName>
        <fullName evidence="7">Nitroreductase</fullName>
    </submittedName>
</protein>
<dbReference type="OrthoDB" id="9812105at2"/>
<dbReference type="Pfam" id="PF00881">
    <property type="entry name" value="Nitroreductase"/>
    <property type="match status" value="1"/>
</dbReference>
<gene>
    <name evidence="7" type="ORF">EV214_106104</name>
</gene>
<reference evidence="7 8" key="1">
    <citation type="submission" date="2019-03" db="EMBL/GenBank/DDBJ databases">
        <title>Genomic Encyclopedia of Type Strains, Phase IV (KMG-IV): sequencing the most valuable type-strain genomes for metagenomic binning, comparative biology and taxonomic classification.</title>
        <authorList>
            <person name="Goeker M."/>
        </authorList>
    </citation>
    <scope>NUCLEOTIDE SEQUENCE [LARGE SCALE GENOMIC DNA]</scope>
    <source>
        <strain evidence="7 8">DSM 102940</strain>
    </source>
</reference>